<accession>A0A1S1YWU5</accession>
<feature type="transmembrane region" description="Helical" evidence="2">
    <location>
        <begin position="67"/>
        <end position="91"/>
    </location>
</feature>
<evidence type="ECO:0000313" key="4">
    <source>
        <dbReference type="EMBL" id="OHX65499.1"/>
    </source>
</evidence>
<reference evidence="4 5" key="1">
    <citation type="journal article" date="2012" name="Int. J. Syst. Evol. Microbiol.">
        <title>Flammeovirga pacifica sp. nov., isolated from deep-sea sediment.</title>
        <authorList>
            <person name="Xu H."/>
            <person name="Fu Y."/>
            <person name="Yang N."/>
            <person name="Ding Z."/>
            <person name="Lai Q."/>
            <person name="Zeng R."/>
        </authorList>
    </citation>
    <scope>NUCLEOTIDE SEQUENCE [LARGE SCALE GENOMIC DNA]</scope>
    <source>
        <strain evidence="5">DSM 24597 / LMG 26175 / WPAGA1</strain>
    </source>
</reference>
<feature type="transmembrane region" description="Helical" evidence="2">
    <location>
        <begin position="39"/>
        <end position="55"/>
    </location>
</feature>
<evidence type="ECO:0000256" key="2">
    <source>
        <dbReference type="SAM" id="Phobius"/>
    </source>
</evidence>
<dbReference type="GO" id="GO:0005886">
    <property type="term" value="C:plasma membrane"/>
    <property type="evidence" value="ECO:0007669"/>
    <property type="project" value="UniProtKB-SubCell"/>
</dbReference>
<evidence type="ECO:0000259" key="3">
    <source>
        <dbReference type="PROSITE" id="PS51201"/>
    </source>
</evidence>
<dbReference type="GO" id="GO:0006813">
    <property type="term" value="P:potassium ion transport"/>
    <property type="evidence" value="ECO:0007669"/>
    <property type="project" value="InterPro"/>
</dbReference>
<dbReference type="AlphaFoldDB" id="A0A1S1YWU5"/>
<dbReference type="OrthoDB" id="9781411at2"/>
<dbReference type="RefSeq" id="WP_044225303.1">
    <property type="nucleotide sequence ID" value="NZ_JRYR02000001.1"/>
</dbReference>
<organism evidence="4 5">
    <name type="scientific">Flammeovirga pacifica</name>
    <dbReference type="NCBI Taxonomy" id="915059"/>
    <lineage>
        <taxon>Bacteria</taxon>
        <taxon>Pseudomonadati</taxon>
        <taxon>Bacteroidota</taxon>
        <taxon>Cytophagia</taxon>
        <taxon>Cytophagales</taxon>
        <taxon>Flammeovirgaceae</taxon>
        <taxon>Flammeovirga</taxon>
    </lineage>
</organism>
<name>A0A1S1YWU5_FLAPC</name>
<dbReference type="InterPro" id="IPR003148">
    <property type="entry name" value="RCK_N"/>
</dbReference>
<comment type="caution">
    <text evidence="4">The sequence shown here is derived from an EMBL/GenBank/DDBJ whole genome shotgun (WGS) entry which is preliminary data.</text>
</comment>
<feature type="transmembrane region" description="Helical" evidence="2">
    <location>
        <begin position="12"/>
        <end position="33"/>
    </location>
</feature>
<sequence>MRALLSKVLPAFGIIFFILIIGTIGFMATADFYVAPMDAFFMTAITITTIGYGEVIPLDNNPVGRVFAIFIAFSGIGTFTYIATSLSAFFLEGHIQDEFIKRRTLRMINNLTDHYIICGLGRVGLRIAEEIDRVDQQFVFIEKDEEIYRQFRRTYKNAYGIVGDCTNDETLISSGIKNASGIFICTNDDNLNLVTTLTARQLNQELRIVSANKSPSFKSKLLSVGANEVVSPHSIGGRRMAMEMIRPNITTFLDIVRRDKTDMFSLEEIKIPPNYIGKTLESLKISELPSTLVLAVREGHEWYFKPSHKQTFTSLSVLLIMTNEEEKAYILERLSIV</sequence>
<dbReference type="SUPFAM" id="SSF51735">
    <property type="entry name" value="NAD(P)-binding Rossmann-fold domains"/>
    <property type="match status" value="1"/>
</dbReference>
<dbReference type="Gene3D" id="3.40.50.720">
    <property type="entry name" value="NAD(P)-binding Rossmann-like Domain"/>
    <property type="match status" value="1"/>
</dbReference>
<comment type="subcellular location">
    <subcellularLocation>
        <location evidence="1">Cell membrane</location>
        <topology evidence="1">Multi-pass membrane protein</topology>
    </subcellularLocation>
</comment>
<dbReference type="SUPFAM" id="SSF116726">
    <property type="entry name" value="TrkA C-terminal domain-like"/>
    <property type="match status" value="1"/>
</dbReference>
<dbReference type="Gene3D" id="3.30.70.1450">
    <property type="entry name" value="Regulator of K+ conductance, C-terminal domain"/>
    <property type="match status" value="1"/>
</dbReference>
<evidence type="ECO:0000256" key="1">
    <source>
        <dbReference type="ARBA" id="ARBA00004651"/>
    </source>
</evidence>
<dbReference type="Gene3D" id="1.10.287.70">
    <property type="match status" value="1"/>
</dbReference>
<evidence type="ECO:0000313" key="5">
    <source>
        <dbReference type="Proteomes" id="UP000179797"/>
    </source>
</evidence>
<dbReference type="InterPro" id="IPR036721">
    <property type="entry name" value="RCK_C_sf"/>
</dbReference>
<keyword evidence="2" id="KW-0812">Transmembrane</keyword>
<dbReference type="Pfam" id="PF07885">
    <property type="entry name" value="Ion_trans_2"/>
    <property type="match status" value="1"/>
</dbReference>
<dbReference type="PROSITE" id="PS51201">
    <property type="entry name" value="RCK_N"/>
    <property type="match status" value="1"/>
</dbReference>
<dbReference type="EMBL" id="JRYR02000001">
    <property type="protein sequence ID" value="OHX65499.1"/>
    <property type="molecule type" value="Genomic_DNA"/>
</dbReference>
<dbReference type="SUPFAM" id="SSF81324">
    <property type="entry name" value="Voltage-gated potassium channels"/>
    <property type="match status" value="1"/>
</dbReference>
<proteinExistence type="predicted"/>
<dbReference type="InterPro" id="IPR050721">
    <property type="entry name" value="Trk_Ktr_HKT_K-transport"/>
</dbReference>
<keyword evidence="2" id="KW-0472">Membrane</keyword>
<dbReference type="Proteomes" id="UP000179797">
    <property type="component" value="Unassembled WGS sequence"/>
</dbReference>
<protein>
    <recommendedName>
        <fullName evidence="3">RCK N-terminal domain-containing protein</fullName>
    </recommendedName>
</protein>
<dbReference type="STRING" id="915059.NH26_03620"/>
<keyword evidence="2" id="KW-1133">Transmembrane helix</keyword>
<dbReference type="PANTHER" id="PTHR43833:SF9">
    <property type="entry name" value="POTASSIUM CHANNEL PROTEIN YUGO-RELATED"/>
    <property type="match status" value="1"/>
</dbReference>
<dbReference type="Pfam" id="PF02254">
    <property type="entry name" value="TrkA_N"/>
    <property type="match status" value="1"/>
</dbReference>
<gene>
    <name evidence="4" type="ORF">NH26_03620</name>
</gene>
<feature type="domain" description="RCK N-terminal" evidence="3">
    <location>
        <begin position="112"/>
        <end position="231"/>
    </location>
</feature>
<keyword evidence="5" id="KW-1185">Reference proteome</keyword>
<dbReference type="InterPro" id="IPR036291">
    <property type="entry name" value="NAD(P)-bd_dom_sf"/>
</dbReference>
<dbReference type="InterPro" id="IPR013099">
    <property type="entry name" value="K_chnl_dom"/>
</dbReference>
<dbReference type="PANTHER" id="PTHR43833">
    <property type="entry name" value="POTASSIUM CHANNEL PROTEIN 2-RELATED-RELATED"/>
    <property type="match status" value="1"/>
</dbReference>